<dbReference type="Gene3D" id="3.30.1460.30">
    <property type="entry name" value="YgaC/TfoX-N like chaperone"/>
    <property type="match status" value="1"/>
</dbReference>
<accession>A0ABY0QRA8</accession>
<protein>
    <submittedName>
        <fullName evidence="2">TfoX N-terminal domain-containing protein</fullName>
    </submittedName>
</protein>
<dbReference type="EMBL" id="FNHD01000003">
    <property type="protein sequence ID" value="SDL61205.1"/>
    <property type="molecule type" value="Genomic_DNA"/>
</dbReference>
<sequence length="114" mass="13338">MAYNEKLADRIREALADLPKVEEKKMFRGVTFMVNGKMCVSVSGENLMVRFDPAFQNELAEKNGFEEMKMKDRIYKGYGYIHPEAIKTKKDFDYWIKLALDFNSKAKPSKKRTK</sequence>
<dbReference type="SUPFAM" id="SSF159894">
    <property type="entry name" value="YgaC/TfoX-N like"/>
    <property type="match status" value="1"/>
</dbReference>
<comment type="caution">
    <text evidence="2">The sequence shown here is derived from an EMBL/GenBank/DDBJ whole genome shotgun (WGS) entry which is preliminary data.</text>
</comment>
<evidence type="ECO:0000259" key="1">
    <source>
        <dbReference type="Pfam" id="PF04993"/>
    </source>
</evidence>
<gene>
    <name evidence="2" type="ORF">SAMN05216273_103124</name>
</gene>
<organism evidence="2 3">
    <name type="scientific">Chryseobacterium taihuense</name>
    <dbReference type="NCBI Taxonomy" id="1141221"/>
    <lineage>
        <taxon>Bacteria</taxon>
        <taxon>Pseudomonadati</taxon>
        <taxon>Bacteroidota</taxon>
        <taxon>Flavobacteriia</taxon>
        <taxon>Flavobacteriales</taxon>
        <taxon>Weeksellaceae</taxon>
        <taxon>Chryseobacterium group</taxon>
        <taxon>Chryseobacterium</taxon>
    </lineage>
</organism>
<feature type="domain" description="TfoX N-terminal" evidence="1">
    <location>
        <begin position="13"/>
        <end position="102"/>
    </location>
</feature>
<dbReference type="InterPro" id="IPR007076">
    <property type="entry name" value="TfoX_N"/>
</dbReference>
<dbReference type="Pfam" id="PF04993">
    <property type="entry name" value="TfoX_N"/>
    <property type="match status" value="1"/>
</dbReference>
<evidence type="ECO:0000313" key="2">
    <source>
        <dbReference type="EMBL" id="SDL61205.1"/>
    </source>
</evidence>
<dbReference type="RefSeq" id="WP_089742103.1">
    <property type="nucleotide sequence ID" value="NZ_FNHD01000003.1"/>
</dbReference>
<keyword evidence="3" id="KW-1185">Reference proteome</keyword>
<reference evidence="2 3" key="1">
    <citation type="submission" date="2016-10" db="EMBL/GenBank/DDBJ databases">
        <authorList>
            <person name="Varghese N."/>
            <person name="Submissions S."/>
        </authorList>
    </citation>
    <scope>NUCLEOTIDE SEQUENCE [LARGE SCALE GENOMIC DNA]</scope>
    <source>
        <strain evidence="2 3">CGMCC 1.10941</strain>
    </source>
</reference>
<name>A0ABY0QRA8_9FLAO</name>
<dbReference type="Proteomes" id="UP000199242">
    <property type="component" value="Unassembled WGS sequence"/>
</dbReference>
<proteinExistence type="predicted"/>
<evidence type="ECO:0000313" key="3">
    <source>
        <dbReference type="Proteomes" id="UP000199242"/>
    </source>
</evidence>